<accession>A0A0S7EPG3</accession>
<feature type="non-terminal residue" evidence="2">
    <location>
        <position position="1"/>
    </location>
</feature>
<evidence type="ECO:0000256" key="1">
    <source>
        <dbReference type="SAM" id="MobiDB-lite"/>
    </source>
</evidence>
<name>A0A0S7EPG3_9TELE</name>
<gene>
    <name evidence="2" type="primary">PPUP1018</name>
</gene>
<evidence type="ECO:0000313" key="2">
    <source>
        <dbReference type="EMBL" id="JAO04928.1"/>
    </source>
</evidence>
<organism evidence="2">
    <name type="scientific">Poeciliopsis prolifica</name>
    <name type="common">blackstripe livebearer</name>
    <dbReference type="NCBI Taxonomy" id="188132"/>
    <lineage>
        <taxon>Eukaryota</taxon>
        <taxon>Metazoa</taxon>
        <taxon>Chordata</taxon>
        <taxon>Craniata</taxon>
        <taxon>Vertebrata</taxon>
        <taxon>Euteleostomi</taxon>
        <taxon>Actinopterygii</taxon>
        <taxon>Neopterygii</taxon>
        <taxon>Teleostei</taxon>
        <taxon>Neoteleostei</taxon>
        <taxon>Acanthomorphata</taxon>
        <taxon>Ovalentaria</taxon>
        <taxon>Atherinomorphae</taxon>
        <taxon>Cyprinodontiformes</taxon>
        <taxon>Poeciliidae</taxon>
        <taxon>Poeciliinae</taxon>
        <taxon>Poeciliopsis</taxon>
    </lineage>
</organism>
<sequence length="144" mass="16225">PTGWEEKEKKTKRERKAVEVRGSTKSGCRNESESADVRRHPAWTEVKTQPEMARESVCVGVVASLCARQEGLCAFYFCQPNAKALKPYQFPLIGIRPPANHVDDTPPQHIKPAAAQKAQTAINLAFPETETHRERERECTLLQE</sequence>
<feature type="compositionally biased region" description="Basic and acidic residues" evidence="1">
    <location>
        <begin position="1"/>
        <end position="19"/>
    </location>
</feature>
<feature type="region of interest" description="Disordered" evidence="1">
    <location>
        <begin position="1"/>
        <end position="40"/>
    </location>
</feature>
<proteinExistence type="predicted"/>
<reference evidence="2" key="1">
    <citation type="submission" date="2014-12" db="EMBL/GenBank/DDBJ databases">
        <title>Parallel Evolution in Life History Adaptation Evident in the Tissue-Specific Poeciliopsis prolifica transcriptome.</title>
        <authorList>
            <person name="Jue N.K."/>
            <person name="Foley R.J."/>
            <person name="Obergfell C."/>
            <person name="Reznick D.N."/>
            <person name="O'Neill R.J."/>
            <person name="O'Neill M.J."/>
        </authorList>
    </citation>
    <scope>NUCLEOTIDE SEQUENCE</scope>
</reference>
<feature type="compositionally biased region" description="Basic and acidic residues" evidence="1">
    <location>
        <begin position="28"/>
        <end position="39"/>
    </location>
</feature>
<dbReference type="AlphaFoldDB" id="A0A0S7EPG3"/>
<dbReference type="EMBL" id="GBYX01476749">
    <property type="protein sequence ID" value="JAO04928.1"/>
    <property type="molecule type" value="Transcribed_RNA"/>
</dbReference>
<protein>
    <submittedName>
        <fullName evidence="2">PPUP1018</fullName>
    </submittedName>
</protein>